<dbReference type="AlphaFoldDB" id="A0A9D9NI46"/>
<sequence length="58" mass="6530">MSALPTLKEWWNNGGNFLLTRFGTYYAAYLGATKDNNIPNNCWGKSEEIGEITTSPWS</sequence>
<gene>
    <name evidence="2" type="ORF">IAB91_04210</name>
</gene>
<name>A0A9D9NI46_9BACT</name>
<proteinExistence type="predicted"/>
<evidence type="ECO:0000313" key="2">
    <source>
        <dbReference type="EMBL" id="MBO8474481.1"/>
    </source>
</evidence>
<feature type="non-terminal residue" evidence="2">
    <location>
        <position position="58"/>
    </location>
</feature>
<accession>A0A9D9NI46</accession>
<dbReference type="EMBL" id="JADIMD010000057">
    <property type="protein sequence ID" value="MBO8474481.1"/>
    <property type="molecule type" value="Genomic_DNA"/>
</dbReference>
<dbReference type="Proteomes" id="UP000823757">
    <property type="component" value="Unassembled WGS sequence"/>
</dbReference>
<organism evidence="2 3">
    <name type="scientific">Candidatus Cryptobacteroides faecigallinarum</name>
    <dbReference type="NCBI Taxonomy" id="2840763"/>
    <lineage>
        <taxon>Bacteria</taxon>
        <taxon>Pseudomonadati</taxon>
        <taxon>Bacteroidota</taxon>
        <taxon>Bacteroidia</taxon>
        <taxon>Bacteroidales</taxon>
        <taxon>Candidatus Cryptobacteroides</taxon>
    </lineage>
</organism>
<reference evidence="2" key="1">
    <citation type="submission" date="2020-10" db="EMBL/GenBank/DDBJ databases">
        <authorList>
            <person name="Gilroy R."/>
        </authorList>
    </citation>
    <scope>NUCLEOTIDE SEQUENCE</scope>
    <source>
        <strain evidence="2">B1-13419</strain>
    </source>
</reference>
<protein>
    <submittedName>
        <fullName evidence="2">DUF4960 domain-containing protein</fullName>
    </submittedName>
</protein>
<dbReference type="Pfam" id="PF16324">
    <property type="entry name" value="DUF4960"/>
    <property type="match status" value="1"/>
</dbReference>
<feature type="domain" description="DUF4960" evidence="1">
    <location>
        <begin position="4"/>
        <end position="58"/>
    </location>
</feature>
<evidence type="ECO:0000313" key="3">
    <source>
        <dbReference type="Proteomes" id="UP000823757"/>
    </source>
</evidence>
<evidence type="ECO:0000259" key="1">
    <source>
        <dbReference type="Pfam" id="PF16324"/>
    </source>
</evidence>
<reference evidence="2" key="2">
    <citation type="journal article" date="2021" name="PeerJ">
        <title>Extensive microbial diversity within the chicken gut microbiome revealed by metagenomics and culture.</title>
        <authorList>
            <person name="Gilroy R."/>
            <person name="Ravi A."/>
            <person name="Getino M."/>
            <person name="Pursley I."/>
            <person name="Horton D.L."/>
            <person name="Alikhan N.F."/>
            <person name="Baker D."/>
            <person name="Gharbi K."/>
            <person name="Hall N."/>
            <person name="Watson M."/>
            <person name="Adriaenssens E.M."/>
            <person name="Foster-Nyarko E."/>
            <person name="Jarju S."/>
            <person name="Secka A."/>
            <person name="Antonio M."/>
            <person name="Oren A."/>
            <person name="Chaudhuri R.R."/>
            <person name="La Ragione R."/>
            <person name="Hildebrand F."/>
            <person name="Pallen M.J."/>
        </authorList>
    </citation>
    <scope>NUCLEOTIDE SEQUENCE</scope>
    <source>
        <strain evidence="2">B1-13419</strain>
    </source>
</reference>
<dbReference type="InterPro" id="IPR032526">
    <property type="entry name" value="DUF4960"/>
</dbReference>
<comment type="caution">
    <text evidence="2">The sequence shown here is derived from an EMBL/GenBank/DDBJ whole genome shotgun (WGS) entry which is preliminary data.</text>
</comment>